<evidence type="ECO:0000256" key="5">
    <source>
        <dbReference type="ARBA" id="ARBA00023136"/>
    </source>
</evidence>
<comment type="subcellular location">
    <subcellularLocation>
        <location evidence="1">Cell membrane</location>
        <topology evidence="1">Multi-pass membrane protein</topology>
    </subcellularLocation>
</comment>
<feature type="transmembrane region" description="Helical" evidence="6">
    <location>
        <begin position="490"/>
        <end position="513"/>
    </location>
</feature>
<dbReference type="EMBL" id="DWYZ01000060">
    <property type="protein sequence ID" value="HJB27657.1"/>
    <property type="molecule type" value="Genomic_DNA"/>
</dbReference>
<dbReference type="InterPro" id="IPR050833">
    <property type="entry name" value="Poly_Biosynth_Transport"/>
</dbReference>
<feature type="transmembrane region" description="Helical" evidence="6">
    <location>
        <begin position="88"/>
        <end position="111"/>
    </location>
</feature>
<gene>
    <name evidence="7" type="ORF">IAA06_02555</name>
</gene>
<feature type="transmembrane region" description="Helical" evidence="6">
    <location>
        <begin position="464"/>
        <end position="484"/>
    </location>
</feature>
<reference evidence="7" key="1">
    <citation type="journal article" date="2021" name="PeerJ">
        <title>Extensive microbial diversity within the chicken gut microbiome revealed by metagenomics and culture.</title>
        <authorList>
            <person name="Gilroy R."/>
            <person name="Ravi A."/>
            <person name="Getino M."/>
            <person name="Pursley I."/>
            <person name="Horton D.L."/>
            <person name="Alikhan N.F."/>
            <person name="Baker D."/>
            <person name="Gharbi K."/>
            <person name="Hall N."/>
            <person name="Watson M."/>
            <person name="Adriaenssens E.M."/>
            <person name="Foster-Nyarko E."/>
            <person name="Jarju S."/>
            <person name="Secka A."/>
            <person name="Antonio M."/>
            <person name="Oren A."/>
            <person name="Chaudhuri R.R."/>
            <person name="La Ragione R."/>
            <person name="Hildebrand F."/>
            <person name="Pallen M.J."/>
        </authorList>
    </citation>
    <scope>NUCLEOTIDE SEQUENCE</scope>
    <source>
        <strain evidence="7">ChiSjej1B19-5720</strain>
    </source>
</reference>
<feature type="transmembrane region" description="Helical" evidence="6">
    <location>
        <begin position="402"/>
        <end position="421"/>
    </location>
</feature>
<feature type="transmembrane region" description="Helical" evidence="6">
    <location>
        <begin position="334"/>
        <end position="353"/>
    </location>
</feature>
<evidence type="ECO:0000256" key="3">
    <source>
        <dbReference type="ARBA" id="ARBA00022692"/>
    </source>
</evidence>
<reference evidence="7" key="2">
    <citation type="submission" date="2021-04" db="EMBL/GenBank/DDBJ databases">
        <authorList>
            <person name="Gilroy R."/>
        </authorList>
    </citation>
    <scope>NUCLEOTIDE SEQUENCE</scope>
    <source>
        <strain evidence="7">ChiSjej1B19-5720</strain>
    </source>
</reference>
<dbReference type="InterPro" id="IPR024923">
    <property type="entry name" value="PG_synth_SpoVB"/>
</dbReference>
<evidence type="ECO:0000313" key="7">
    <source>
        <dbReference type="EMBL" id="HJB27657.1"/>
    </source>
</evidence>
<dbReference type="CDD" id="cd13124">
    <property type="entry name" value="MATE_SpoVB_like"/>
    <property type="match status" value="1"/>
</dbReference>
<feature type="transmembrane region" description="Helical" evidence="6">
    <location>
        <begin position="162"/>
        <end position="180"/>
    </location>
</feature>
<protein>
    <submittedName>
        <fullName evidence="7">Polysaccharide biosynthesis protein</fullName>
    </submittedName>
</protein>
<evidence type="ECO:0000256" key="2">
    <source>
        <dbReference type="ARBA" id="ARBA00022475"/>
    </source>
</evidence>
<feature type="transmembrane region" description="Helical" evidence="6">
    <location>
        <begin position="359"/>
        <end position="381"/>
    </location>
</feature>
<sequence>MAKKTDNTLVKNASFLMVAALVSKIIGMLYKSPLSTTLGSQSFALFQFAQNAYFILLMIASFSIPQAVSKVMAEKIAFGRYRDAQRVFYCALAYAAAAGGAVALFCVFGTSILVPENTANARLALQMLAPTIFLSGILGVFRGYFQAYRNMMPTSVSQIIEQIFVAVTALLMSNVMISHFRSQGDEAMERWGAAGATMGTGAGVLAALIFMIFVYHMNKRTIRKKIKRDRRSINESYKSLMKTMILIIMPIILSAFIYNVNGYINSYMYTGIMGMRGEESDLIHTLYAEYGFFMTLINIPLTLASTAPTSMIPEVSAHYAKADIKGANAKTEKATWVSMLISIPAAVGLAVLSGPITRLIFPGTNGVAGELLIIGAITIILNGNSNISNGVLQGIGKPRIPMIHAAVALVADVIAMAILLFFTDLGVYTIVIAMILYAVVMCILNDRAMKRYMKFKNPFRTAYLYPLLASVPMAAVAGGVYYGLYVLIHSNIICLAISIVCAVAVYFAVYLYISKPSLEELSALPGGRTIYTFGRRFHLC</sequence>
<evidence type="ECO:0000256" key="4">
    <source>
        <dbReference type="ARBA" id="ARBA00022989"/>
    </source>
</evidence>
<feature type="transmembrane region" description="Helical" evidence="6">
    <location>
        <begin position="50"/>
        <end position="68"/>
    </location>
</feature>
<dbReference type="GO" id="GO:0005886">
    <property type="term" value="C:plasma membrane"/>
    <property type="evidence" value="ECO:0007669"/>
    <property type="project" value="UniProtKB-SubCell"/>
</dbReference>
<evidence type="ECO:0000256" key="1">
    <source>
        <dbReference type="ARBA" id="ARBA00004651"/>
    </source>
</evidence>
<keyword evidence="3 6" id="KW-0812">Transmembrane</keyword>
<keyword evidence="2" id="KW-1003">Cell membrane</keyword>
<feature type="transmembrane region" description="Helical" evidence="6">
    <location>
        <begin position="192"/>
        <end position="218"/>
    </location>
</feature>
<feature type="transmembrane region" description="Helical" evidence="6">
    <location>
        <begin position="239"/>
        <end position="258"/>
    </location>
</feature>
<dbReference type="PANTHER" id="PTHR30250">
    <property type="entry name" value="PST FAMILY PREDICTED COLANIC ACID TRANSPORTER"/>
    <property type="match status" value="1"/>
</dbReference>
<dbReference type="InterPro" id="IPR002797">
    <property type="entry name" value="Polysacc_synth"/>
</dbReference>
<feature type="transmembrane region" description="Helical" evidence="6">
    <location>
        <begin position="12"/>
        <end position="30"/>
    </location>
</feature>
<keyword evidence="4 6" id="KW-1133">Transmembrane helix</keyword>
<keyword evidence="5 6" id="KW-0472">Membrane</keyword>
<proteinExistence type="predicted"/>
<feature type="transmembrane region" description="Helical" evidence="6">
    <location>
        <begin position="290"/>
        <end position="313"/>
    </location>
</feature>
<dbReference type="Pfam" id="PF01943">
    <property type="entry name" value="Polysacc_synt"/>
    <property type="match status" value="1"/>
</dbReference>
<evidence type="ECO:0000256" key="6">
    <source>
        <dbReference type="SAM" id="Phobius"/>
    </source>
</evidence>
<accession>A0A9D2RUY7</accession>
<name>A0A9D2RUY7_9FIRM</name>
<dbReference type="AlphaFoldDB" id="A0A9D2RUY7"/>
<organism evidence="7 8">
    <name type="scientific">Candidatus Blautia faecavium</name>
    <dbReference type="NCBI Taxonomy" id="2838487"/>
    <lineage>
        <taxon>Bacteria</taxon>
        <taxon>Bacillati</taxon>
        <taxon>Bacillota</taxon>
        <taxon>Clostridia</taxon>
        <taxon>Lachnospirales</taxon>
        <taxon>Lachnospiraceae</taxon>
        <taxon>Blautia</taxon>
    </lineage>
</organism>
<dbReference type="PANTHER" id="PTHR30250:SF21">
    <property type="entry name" value="LIPID II FLIPPASE MURJ"/>
    <property type="match status" value="1"/>
</dbReference>
<dbReference type="PIRSF" id="PIRSF038958">
    <property type="entry name" value="PG_synth_SpoVB"/>
    <property type="match status" value="1"/>
</dbReference>
<feature type="transmembrane region" description="Helical" evidence="6">
    <location>
        <begin position="427"/>
        <end position="444"/>
    </location>
</feature>
<comment type="caution">
    <text evidence="7">The sequence shown here is derived from an EMBL/GenBank/DDBJ whole genome shotgun (WGS) entry which is preliminary data.</text>
</comment>
<evidence type="ECO:0000313" key="8">
    <source>
        <dbReference type="Proteomes" id="UP000823842"/>
    </source>
</evidence>
<feature type="transmembrane region" description="Helical" evidence="6">
    <location>
        <begin position="123"/>
        <end position="141"/>
    </location>
</feature>
<dbReference type="Proteomes" id="UP000823842">
    <property type="component" value="Unassembled WGS sequence"/>
</dbReference>